<evidence type="ECO:0000256" key="4">
    <source>
        <dbReference type="ARBA" id="ARBA00012744"/>
    </source>
</evidence>
<dbReference type="STRING" id="1429867.A0A0G4PEF6"/>
<dbReference type="SUPFAM" id="SSF51445">
    <property type="entry name" value="(Trans)glycosidases"/>
    <property type="match status" value="1"/>
</dbReference>
<keyword evidence="9" id="KW-0326">Glycosidase</keyword>
<evidence type="ECO:0000256" key="15">
    <source>
        <dbReference type="SAM" id="MobiDB-lite"/>
    </source>
</evidence>
<dbReference type="GO" id="GO:0071555">
    <property type="term" value="P:cell wall organization"/>
    <property type="evidence" value="ECO:0007669"/>
    <property type="project" value="TreeGrafter"/>
</dbReference>
<dbReference type="PANTHER" id="PTHR16631">
    <property type="entry name" value="GLUCAN 1,3-BETA-GLUCOSIDASE"/>
    <property type="match status" value="1"/>
</dbReference>
<dbReference type="GO" id="GO:0009277">
    <property type="term" value="C:fungal-type cell wall"/>
    <property type="evidence" value="ECO:0007669"/>
    <property type="project" value="TreeGrafter"/>
</dbReference>
<comment type="subcellular location">
    <subcellularLocation>
        <location evidence="2">Secreted</location>
        <location evidence="2">Cell wall</location>
    </subcellularLocation>
</comment>
<evidence type="ECO:0000256" key="1">
    <source>
        <dbReference type="ARBA" id="ARBA00000448"/>
    </source>
</evidence>
<evidence type="ECO:0000313" key="17">
    <source>
        <dbReference type="Proteomes" id="UP000053732"/>
    </source>
</evidence>
<evidence type="ECO:0000256" key="10">
    <source>
        <dbReference type="ARBA" id="ARBA00024983"/>
    </source>
</evidence>
<sequence length="598" mass="61165">MKGSIFAAAALVGSAMADGVHRRHDAFHQRREASASVWSSSVPAAEETCGCTTKVITYYGDATLVPVETIAPPSSTSTSIPTSSATPTPESTSTLTSTVHSTSTSTLTVTVSGSSSVPASSAPVASSTAVASTPAVELPTPGVSTFSTTGVYTIPATTITVHDTTTVCGATSTEVPSGTHTYGGVTTIVETATTVVCPYATVKPSGSTVTSVIETTTYVCPSAGTYTVVPPTTTTVPTSTVLVYPTPQTIVPGTYTQEENIVTVTRTDYTYICPVATSSLASTSAAAVPTTVAATTTAAPVVTSTSTSSASSSASSVASSSSSTTSAATSTGVPTVLGEGQYGMTYSPYTSAGECKTKQEVLSDLTTIKGKGFNLVRVYSTDCSGLEFIGDACKELSLSIIMGVYIDGSGISAAQEQVTEIAKWAEWDMVKLIVVGNEAIQSGYVDAASLASFIKSASSSFKAAGYTGVITTTEPINVWQQYGSATLCSAVDIVGANIHPFFNADVTAEKAGEFTKGEFEELEKICGGKDVINLETGWPNAGDANGAAIPGTAQQATAIKSIAKAVGSKSIFFSYSDDTWKNPGEFNVEQHWGCSSVF</sequence>
<evidence type="ECO:0000256" key="6">
    <source>
        <dbReference type="ARBA" id="ARBA00022525"/>
    </source>
</evidence>
<keyword evidence="5" id="KW-0134">Cell wall</keyword>
<keyword evidence="17" id="KW-1185">Reference proteome</keyword>
<keyword evidence="6" id="KW-0964">Secreted</keyword>
<reference evidence="16 17" key="1">
    <citation type="journal article" date="2014" name="Nat. Commun.">
        <title>Multiple recent horizontal transfers of a large genomic region in cheese making fungi.</title>
        <authorList>
            <person name="Cheeseman K."/>
            <person name="Ropars J."/>
            <person name="Renault P."/>
            <person name="Dupont J."/>
            <person name="Gouzy J."/>
            <person name="Branca A."/>
            <person name="Abraham A.L."/>
            <person name="Ceppi M."/>
            <person name="Conseiller E."/>
            <person name="Debuchy R."/>
            <person name="Malagnac F."/>
            <person name="Goarin A."/>
            <person name="Silar P."/>
            <person name="Lacoste S."/>
            <person name="Sallet E."/>
            <person name="Bensimon A."/>
            <person name="Giraud T."/>
            <person name="Brygoo Y."/>
        </authorList>
    </citation>
    <scope>NUCLEOTIDE SEQUENCE [LARGE SCALE GENOMIC DNA]</scope>
    <source>
        <strain evidence="17">FM 013</strain>
    </source>
</reference>
<dbReference type="EMBL" id="HG793145">
    <property type="protein sequence ID" value="CRL24713.1"/>
    <property type="molecule type" value="Genomic_DNA"/>
</dbReference>
<dbReference type="EC" id="3.2.1.21" evidence="4"/>
<feature type="region of interest" description="Disordered" evidence="15">
    <location>
        <begin position="70"/>
        <end position="102"/>
    </location>
</feature>
<feature type="region of interest" description="Disordered" evidence="15">
    <location>
        <begin position="304"/>
        <end position="331"/>
    </location>
</feature>
<dbReference type="PANTHER" id="PTHR16631:SF24">
    <property type="entry name" value="FAMILY 17 GLUCOSIDASE SCW11-RELATED"/>
    <property type="match status" value="1"/>
</dbReference>
<name>A0A0G4PEF6_PENC3</name>
<dbReference type="GO" id="GO:0009986">
    <property type="term" value="C:cell surface"/>
    <property type="evidence" value="ECO:0007669"/>
    <property type="project" value="TreeGrafter"/>
</dbReference>
<evidence type="ECO:0000256" key="7">
    <source>
        <dbReference type="ARBA" id="ARBA00022729"/>
    </source>
</evidence>
<accession>A0A0G4PEF6</accession>
<dbReference type="Gene3D" id="3.20.20.80">
    <property type="entry name" value="Glycosidases"/>
    <property type="match status" value="2"/>
</dbReference>
<dbReference type="GO" id="GO:0005576">
    <property type="term" value="C:extracellular region"/>
    <property type="evidence" value="ECO:0007669"/>
    <property type="project" value="TreeGrafter"/>
</dbReference>
<evidence type="ECO:0000256" key="9">
    <source>
        <dbReference type="ARBA" id="ARBA00023295"/>
    </source>
</evidence>
<comment type="similarity">
    <text evidence="3">Belongs to the glycosyl hydrolase 17 family.</text>
</comment>
<gene>
    <name evidence="16" type="ORF">PCAMFM013_S012g000323</name>
</gene>
<keyword evidence="7" id="KW-0732">Signal</keyword>
<dbReference type="InterPro" id="IPR050732">
    <property type="entry name" value="Beta-glucan_modifiers"/>
</dbReference>
<protein>
    <recommendedName>
        <fullName evidence="11">Probable beta-glucosidase btgE</fullName>
        <ecNumber evidence="4">3.2.1.21</ecNumber>
    </recommendedName>
    <alternativeName>
        <fullName evidence="12">Beta-D-glucoside glucohydrolase btgE</fullName>
    </alternativeName>
    <alternativeName>
        <fullName evidence="14">Cellobiase btgE</fullName>
    </alternativeName>
    <alternativeName>
        <fullName evidence="13">Gentiobiase btgE</fullName>
    </alternativeName>
</protein>
<dbReference type="InterPro" id="IPR017853">
    <property type="entry name" value="GH"/>
</dbReference>
<evidence type="ECO:0000256" key="12">
    <source>
        <dbReference type="ARBA" id="ARBA00041495"/>
    </source>
</evidence>
<evidence type="ECO:0000256" key="5">
    <source>
        <dbReference type="ARBA" id="ARBA00022512"/>
    </source>
</evidence>
<dbReference type="AlphaFoldDB" id="A0A0G4PEF6"/>
<evidence type="ECO:0000256" key="13">
    <source>
        <dbReference type="ARBA" id="ARBA00041516"/>
    </source>
</evidence>
<evidence type="ECO:0000256" key="8">
    <source>
        <dbReference type="ARBA" id="ARBA00022801"/>
    </source>
</evidence>
<comment type="catalytic activity">
    <reaction evidence="1">
        <text>Hydrolysis of terminal, non-reducing beta-D-glucosyl residues with release of beta-D-glucose.</text>
        <dbReference type="EC" id="3.2.1.21"/>
    </reaction>
</comment>
<evidence type="ECO:0000313" key="16">
    <source>
        <dbReference type="EMBL" id="CRL24713.1"/>
    </source>
</evidence>
<comment type="function">
    <text evidence="10">Beta-glucosidases are one of a number of cellulolytic enzymes involved in the degradation of cellulosic biomass. Catalyzes the last step releasing glucose from the inhibitory cellobiose.</text>
</comment>
<proteinExistence type="inferred from homology"/>
<keyword evidence="8 16" id="KW-0378">Hydrolase</keyword>
<evidence type="ECO:0000256" key="11">
    <source>
        <dbReference type="ARBA" id="ARBA00039284"/>
    </source>
</evidence>
<dbReference type="GO" id="GO:0042973">
    <property type="term" value="F:glucan endo-1,3-beta-D-glucosidase activity"/>
    <property type="evidence" value="ECO:0007669"/>
    <property type="project" value="TreeGrafter"/>
</dbReference>
<evidence type="ECO:0000256" key="14">
    <source>
        <dbReference type="ARBA" id="ARBA00042762"/>
    </source>
</evidence>
<organism evidence="16 17">
    <name type="scientific">Penicillium camemberti (strain FM 013)</name>
    <dbReference type="NCBI Taxonomy" id="1429867"/>
    <lineage>
        <taxon>Eukaryota</taxon>
        <taxon>Fungi</taxon>
        <taxon>Dikarya</taxon>
        <taxon>Ascomycota</taxon>
        <taxon>Pezizomycotina</taxon>
        <taxon>Eurotiomycetes</taxon>
        <taxon>Eurotiomycetidae</taxon>
        <taxon>Eurotiales</taxon>
        <taxon>Aspergillaceae</taxon>
        <taxon>Penicillium</taxon>
    </lineage>
</organism>
<evidence type="ECO:0000256" key="3">
    <source>
        <dbReference type="ARBA" id="ARBA00008773"/>
    </source>
</evidence>
<dbReference type="Proteomes" id="UP000053732">
    <property type="component" value="Unassembled WGS sequence"/>
</dbReference>
<evidence type="ECO:0000256" key="2">
    <source>
        <dbReference type="ARBA" id="ARBA00004191"/>
    </source>
</evidence>